<feature type="compositionally biased region" description="Basic and acidic residues" evidence="1">
    <location>
        <begin position="41"/>
        <end position="53"/>
    </location>
</feature>
<organism evidence="2">
    <name type="scientific">Brassica cretica</name>
    <name type="common">Mustard</name>
    <dbReference type="NCBI Taxonomy" id="69181"/>
    <lineage>
        <taxon>Eukaryota</taxon>
        <taxon>Viridiplantae</taxon>
        <taxon>Streptophyta</taxon>
        <taxon>Embryophyta</taxon>
        <taxon>Tracheophyta</taxon>
        <taxon>Spermatophyta</taxon>
        <taxon>Magnoliopsida</taxon>
        <taxon>eudicotyledons</taxon>
        <taxon>Gunneridae</taxon>
        <taxon>Pentapetalae</taxon>
        <taxon>rosids</taxon>
        <taxon>malvids</taxon>
        <taxon>Brassicales</taxon>
        <taxon>Brassicaceae</taxon>
        <taxon>Brassiceae</taxon>
        <taxon>Brassica</taxon>
    </lineage>
</organism>
<dbReference type="EMBL" id="QGKY02001925">
    <property type="protein sequence ID" value="KAF2548773.1"/>
    <property type="molecule type" value="Genomic_DNA"/>
</dbReference>
<name>A0A8S9GSI3_BRACR</name>
<evidence type="ECO:0000256" key="1">
    <source>
        <dbReference type="SAM" id="MobiDB-lite"/>
    </source>
</evidence>
<accession>A0A8S9GSI3</accession>
<sequence>MNSGWRTEWIEGSHEGFVRPPIFPTPNGSSELVVSKAERISTRAGRSVRDAGRSDQTSCLPAWPKSSESLRILALDKYPKEKSIIGSNKEARSSAQSPVHAVRAKRAKREKSRSESELARPKTISKGRRTFCKAAGRSDLTSCVPAWPKSSESLRILALEKYPKEKSMIGSNKEARSSAQSLVHALVELVGKDELQFGQFDHLVMDLAEAPIRTFAGRSGTRPDQSVWYGRKSEPRLGRLERPDLQTGLIPWTGAHPKGK</sequence>
<proteinExistence type="predicted"/>
<reference evidence="2" key="1">
    <citation type="submission" date="2019-12" db="EMBL/GenBank/DDBJ databases">
        <title>Genome sequencing and annotation of Brassica cretica.</title>
        <authorList>
            <person name="Studholme D.J."/>
            <person name="Sarris P.F."/>
        </authorList>
    </citation>
    <scope>NUCLEOTIDE SEQUENCE</scope>
    <source>
        <strain evidence="2">PFS-102/07</strain>
        <tissue evidence="2">Leaf</tissue>
    </source>
</reference>
<feature type="region of interest" description="Disordered" evidence="1">
    <location>
        <begin position="41"/>
        <end position="62"/>
    </location>
</feature>
<dbReference type="AlphaFoldDB" id="A0A8S9GSI3"/>
<gene>
    <name evidence="2" type="ORF">F2Q70_00021918</name>
</gene>
<evidence type="ECO:0000313" key="2">
    <source>
        <dbReference type="EMBL" id="KAF2548773.1"/>
    </source>
</evidence>
<comment type="caution">
    <text evidence="2">The sequence shown here is derived from an EMBL/GenBank/DDBJ whole genome shotgun (WGS) entry which is preliminary data.</text>
</comment>
<protein>
    <submittedName>
        <fullName evidence="2">Uncharacterized protein</fullName>
    </submittedName>
</protein>
<feature type="compositionally biased region" description="Basic residues" evidence="1">
    <location>
        <begin position="102"/>
        <end position="111"/>
    </location>
</feature>
<feature type="region of interest" description="Disordered" evidence="1">
    <location>
        <begin position="85"/>
        <end position="123"/>
    </location>
</feature>